<dbReference type="AlphaFoldDB" id="A0A1H3LYE8"/>
<dbReference type="Proteomes" id="UP000199515">
    <property type="component" value="Unassembled WGS sequence"/>
</dbReference>
<reference evidence="1 2" key="1">
    <citation type="submission" date="2016-10" db="EMBL/GenBank/DDBJ databases">
        <authorList>
            <person name="de Groot N.N."/>
        </authorList>
    </citation>
    <scope>NUCLEOTIDE SEQUENCE [LARGE SCALE GENOMIC DNA]</scope>
    <source>
        <strain evidence="1 2">CPCC 202699</strain>
    </source>
</reference>
<dbReference type="EMBL" id="FNON01000006">
    <property type="protein sequence ID" value="SDY69049.1"/>
    <property type="molecule type" value="Genomic_DNA"/>
</dbReference>
<protein>
    <submittedName>
        <fullName evidence="1">Uncharacterized protein</fullName>
    </submittedName>
</protein>
<sequence>MVFGAGAAHADAVCYNTGIAGDGHSAWTTCNYVNNRPKYYIVMKACGPGSCSDQASNVVNVGQQAVIRSSGYLAGNMTIIAVW</sequence>
<organism evidence="1 2">
    <name type="scientific">Amycolatopsis xylanica</name>
    <dbReference type="NCBI Taxonomy" id="589385"/>
    <lineage>
        <taxon>Bacteria</taxon>
        <taxon>Bacillati</taxon>
        <taxon>Actinomycetota</taxon>
        <taxon>Actinomycetes</taxon>
        <taxon>Pseudonocardiales</taxon>
        <taxon>Pseudonocardiaceae</taxon>
        <taxon>Amycolatopsis</taxon>
    </lineage>
</organism>
<evidence type="ECO:0000313" key="1">
    <source>
        <dbReference type="EMBL" id="SDY69049.1"/>
    </source>
</evidence>
<dbReference type="STRING" id="589385.SAMN05421504_106399"/>
<keyword evidence="2" id="KW-1185">Reference proteome</keyword>
<proteinExistence type="predicted"/>
<evidence type="ECO:0000313" key="2">
    <source>
        <dbReference type="Proteomes" id="UP000199515"/>
    </source>
</evidence>
<gene>
    <name evidence="1" type="ORF">SAMN05421504_106399</name>
</gene>
<accession>A0A1H3LYE8</accession>
<name>A0A1H3LYE8_9PSEU</name>